<name>A0A0G4G400_9ALVE</name>
<protein>
    <submittedName>
        <fullName evidence="2">Uncharacterized protein</fullName>
    </submittedName>
</protein>
<evidence type="ECO:0000313" key="2">
    <source>
        <dbReference type="EMBL" id="CEM22613.1"/>
    </source>
</evidence>
<feature type="region of interest" description="Disordered" evidence="1">
    <location>
        <begin position="82"/>
        <end position="104"/>
    </location>
</feature>
<proteinExistence type="predicted"/>
<sequence length="133" mass="14198">MAPNLLPGVDDPVGAVALRKGGGFFGRRRCLLSPQVFGRGRKEKWSESKGGLAGKLDGPRSFLFSWGVHETVALPSRQVVQSETGAHWGGPKSTMQVRRQTTREGEGWQRLPVEVLVSGAVALAGSFGASVEI</sequence>
<organism evidence="2">
    <name type="scientific">Chromera velia CCMP2878</name>
    <dbReference type="NCBI Taxonomy" id="1169474"/>
    <lineage>
        <taxon>Eukaryota</taxon>
        <taxon>Sar</taxon>
        <taxon>Alveolata</taxon>
        <taxon>Colpodellida</taxon>
        <taxon>Chromeraceae</taxon>
        <taxon>Chromera</taxon>
    </lineage>
</organism>
<dbReference type="VEuPathDB" id="CryptoDB:Cvel_20007"/>
<evidence type="ECO:0000256" key="1">
    <source>
        <dbReference type="SAM" id="MobiDB-lite"/>
    </source>
</evidence>
<gene>
    <name evidence="2" type="ORF">Cvel_20007</name>
</gene>
<dbReference type="EMBL" id="CDMZ01000843">
    <property type="protein sequence ID" value="CEM22613.1"/>
    <property type="molecule type" value="Genomic_DNA"/>
</dbReference>
<dbReference type="AlphaFoldDB" id="A0A0G4G400"/>
<reference evidence="2" key="1">
    <citation type="submission" date="2014-11" db="EMBL/GenBank/DDBJ databases">
        <authorList>
            <person name="Otto D Thomas"/>
            <person name="Naeem Raeece"/>
        </authorList>
    </citation>
    <scope>NUCLEOTIDE SEQUENCE</scope>
</reference>
<accession>A0A0G4G400</accession>